<feature type="domain" description="RING-type" evidence="14">
    <location>
        <begin position="98"/>
        <end position="140"/>
    </location>
</feature>
<evidence type="ECO:0000256" key="4">
    <source>
        <dbReference type="ARBA" id="ARBA00022692"/>
    </source>
</evidence>
<evidence type="ECO:0000256" key="10">
    <source>
        <dbReference type="ARBA" id="ARBA00023136"/>
    </source>
</evidence>
<evidence type="ECO:0000256" key="1">
    <source>
        <dbReference type="ARBA" id="ARBA00004167"/>
    </source>
</evidence>
<keyword evidence="10 13" id="KW-0472">Membrane</keyword>
<dbReference type="GO" id="GO:0008270">
    <property type="term" value="F:zinc ion binding"/>
    <property type="evidence" value="ECO:0007669"/>
    <property type="project" value="UniProtKB-KW"/>
</dbReference>
<evidence type="ECO:0000256" key="13">
    <source>
        <dbReference type="SAM" id="Phobius"/>
    </source>
</evidence>
<gene>
    <name evidence="15" type="ORF">EJB05_06710</name>
</gene>
<dbReference type="GO" id="GO:0016740">
    <property type="term" value="F:transferase activity"/>
    <property type="evidence" value="ECO:0007669"/>
    <property type="project" value="UniProtKB-KW"/>
</dbReference>
<keyword evidence="7" id="KW-0833">Ubl conjugation pathway</keyword>
<name>A0A5J9WGY4_9POAL</name>
<evidence type="ECO:0000256" key="12">
    <source>
        <dbReference type="PROSITE-ProRule" id="PRU00175"/>
    </source>
</evidence>
<protein>
    <recommendedName>
        <fullName evidence="14">RING-type domain-containing protein</fullName>
    </recommendedName>
</protein>
<dbReference type="SMART" id="SM00184">
    <property type="entry name" value="RING"/>
    <property type="match status" value="1"/>
</dbReference>
<dbReference type="SUPFAM" id="SSF57850">
    <property type="entry name" value="RING/U-box"/>
    <property type="match status" value="1"/>
</dbReference>
<keyword evidence="9 13" id="KW-1133">Transmembrane helix</keyword>
<dbReference type="OrthoDB" id="8062037at2759"/>
<dbReference type="Pfam" id="PF13639">
    <property type="entry name" value="zf-RING_2"/>
    <property type="match status" value="1"/>
</dbReference>
<dbReference type="Proteomes" id="UP000324897">
    <property type="component" value="Chromosome 5"/>
</dbReference>
<accession>A0A5J9WGY4</accession>
<dbReference type="InterPro" id="IPR001841">
    <property type="entry name" value="Znf_RING"/>
</dbReference>
<evidence type="ECO:0000313" key="15">
    <source>
        <dbReference type="EMBL" id="TVU47127.1"/>
    </source>
</evidence>
<evidence type="ECO:0000256" key="2">
    <source>
        <dbReference type="ARBA" id="ARBA00004906"/>
    </source>
</evidence>
<keyword evidence="4 13" id="KW-0812">Transmembrane</keyword>
<dbReference type="GO" id="GO:0016020">
    <property type="term" value="C:membrane"/>
    <property type="evidence" value="ECO:0007669"/>
    <property type="project" value="UniProtKB-SubCell"/>
</dbReference>
<evidence type="ECO:0000256" key="7">
    <source>
        <dbReference type="ARBA" id="ARBA00022786"/>
    </source>
</evidence>
<dbReference type="PROSITE" id="PS50089">
    <property type="entry name" value="ZF_RING_2"/>
    <property type="match status" value="1"/>
</dbReference>
<proteinExistence type="inferred from homology"/>
<comment type="similarity">
    <text evidence="11">Belongs to the RING-type zinc finger family. ATL subfamily.</text>
</comment>
<keyword evidence="16" id="KW-1185">Reference proteome</keyword>
<keyword evidence="6 12" id="KW-0863">Zinc-finger</keyword>
<sequence length="168" mass="17419">MSSSNPQLESSGLNGDLRFDLYAALGAIGVAVVLATLFWRLYKLTVSARPQDMMPVTVAATSAAAAAGDAKKLRQRDVAALPVFVHGGDGAATAPVECAVCLAEMKDGERGRLLPGCGHKFHVECIDRWFGANSTCPLCRAAVVGQPDPVGAHKGGAAPVAVHVVVER</sequence>
<keyword evidence="5" id="KW-0479">Metal-binding</keyword>
<dbReference type="EMBL" id="RWGY01000004">
    <property type="protein sequence ID" value="TVU47127.1"/>
    <property type="molecule type" value="Genomic_DNA"/>
</dbReference>
<comment type="pathway">
    <text evidence="2">Protein modification; protein ubiquitination.</text>
</comment>
<evidence type="ECO:0000256" key="9">
    <source>
        <dbReference type="ARBA" id="ARBA00022989"/>
    </source>
</evidence>
<comment type="subcellular location">
    <subcellularLocation>
        <location evidence="1">Membrane</location>
        <topology evidence="1">Single-pass membrane protein</topology>
    </subcellularLocation>
</comment>
<dbReference type="PANTHER" id="PTHR45768:SF25">
    <property type="entry name" value="RING-TYPE DOMAIN-CONTAINING PROTEIN"/>
    <property type="match status" value="1"/>
</dbReference>
<evidence type="ECO:0000313" key="16">
    <source>
        <dbReference type="Proteomes" id="UP000324897"/>
    </source>
</evidence>
<dbReference type="Gramene" id="TVU47127">
    <property type="protein sequence ID" value="TVU47127"/>
    <property type="gene ID" value="EJB05_06710"/>
</dbReference>
<evidence type="ECO:0000256" key="5">
    <source>
        <dbReference type="ARBA" id="ARBA00022723"/>
    </source>
</evidence>
<dbReference type="PANTHER" id="PTHR45768">
    <property type="entry name" value="E3 UBIQUITIN-PROTEIN LIGASE RNF13-LIKE"/>
    <property type="match status" value="1"/>
</dbReference>
<dbReference type="Gene3D" id="3.30.40.10">
    <property type="entry name" value="Zinc/RING finger domain, C3HC4 (zinc finger)"/>
    <property type="match status" value="1"/>
</dbReference>
<feature type="non-terminal residue" evidence="15">
    <location>
        <position position="1"/>
    </location>
</feature>
<keyword evidence="3" id="KW-0808">Transferase</keyword>
<evidence type="ECO:0000259" key="14">
    <source>
        <dbReference type="PROSITE" id="PS50089"/>
    </source>
</evidence>
<dbReference type="InterPro" id="IPR013083">
    <property type="entry name" value="Znf_RING/FYVE/PHD"/>
</dbReference>
<dbReference type="AlphaFoldDB" id="A0A5J9WGY4"/>
<evidence type="ECO:0000256" key="6">
    <source>
        <dbReference type="ARBA" id="ARBA00022771"/>
    </source>
</evidence>
<evidence type="ECO:0000256" key="3">
    <source>
        <dbReference type="ARBA" id="ARBA00022679"/>
    </source>
</evidence>
<evidence type="ECO:0000256" key="11">
    <source>
        <dbReference type="ARBA" id="ARBA00024209"/>
    </source>
</evidence>
<keyword evidence="8" id="KW-0862">Zinc</keyword>
<feature type="transmembrane region" description="Helical" evidence="13">
    <location>
        <begin position="21"/>
        <end position="42"/>
    </location>
</feature>
<evidence type="ECO:0000256" key="8">
    <source>
        <dbReference type="ARBA" id="ARBA00022833"/>
    </source>
</evidence>
<dbReference type="CDD" id="cd16461">
    <property type="entry name" value="RING-H2_EL5-like"/>
    <property type="match status" value="1"/>
</dbReference>
<organism evidence="15 16">
    <name type="scientific">Eragrostis curvula</name>
    <name type="common">weeping love grass</name>
    <dbReference type="NCBI Taxonomy" id="38414"/>
    <lineage>
        <taxon>Eukaryota</taxon>
        <taxon>Viridiplantae</taxon>
        <taxon>Streptophyta</taxon>
        <taxon>Embryophyta</taxon>
        <taxon>Tracheophyta</taxon>
        <taxon>Spermatophyta</taxon>
        <taxon>Magnoliopsida</taxon>
        <taxon>Liliopsida</taxon>
        <taxon>Poales</taxon>
        <taxon>Poaceae</taxon>
        <taxon>PACMAD clade</taxon>
        <taxon>Chloridoideae</taxon>
        <taxon>Eragrostideae</taxon>
        <taxon>Eragrostidinae</taxon>
        <taxon>Eragrostis</taxon>
    </lineage>
</organism>
<reference evidence="15 16" key="1">
    <citation type="journal article" date="2019" name="Sci. Rep.">
        <title>A high-quality genome of Eragrostis curvula grass provides insights into Poaceae evolution and supports new strategies to enhance forage quality.</title>
        <authorList>
            <person name="Carballo J."/>
            <person name="Santos B.A.C.M."/>
            <person name="Zappacosta D."/>
            <person name="Garbus I."/>
            <person name="Selva J.P."/>
            <person name="Gallo C.A."/>
            <person name="Diaz A."/>
            <person name="Albertini E."/>
            <person name="Caccamo M."/>
            <person name="Echenique V."/>
        </authorList>
    </citation>
    <scope>NUCLEOTIDE SEQUENCE [LARGE SCALE GENOMIC DNA]</scope>
    <source>
        <strain evidence="16">cv. Victoria</strain>
        <tissue evidence="15">Leaf</tissue>
    </source>
</reference>
<comment type="caution">
    <text evidence="15">The sequence shown here is derived from an EMBL/GenBank/DDBJ whole genome shotgun (WGS) entry which is preliminary data.</text>
</comment>